<keyword evidence="5" id="KW-0653">Protein transport</keyword>
<dbReference type="InterPro" id="IPR007515">
    <property type="entry name" value="Mss4"/>
</dbReference>
<evidence type="ECO:0000256" key="5">
    <source>
        <dbReference type="ARBA" id="ARBA00022927"/>
    </source>
</evidence>
<evidence type="ECO:0000259" key="9">
    <source>
        <dbReference type="Pfam" id="PF13877"/>
    </source>
</evidence>
<dbReference type="Gene3D" id="1.25.40.10">
    <property type="entry name" value="Tetratricopeptide repeat domain"/>
    <property type="match status" value="1"/>
</dbReference>
<protein>
    <recommendedName>
        <fullName evidence="7">RNA polymerase II-associated protein 3</fullName>
    </recommendedName>
</protein>
<dbReference type="SUPFAM" id="SSF48452">
    <property type="entry name" value="TPR-like"/>
    <property type="match status" value="1"/>
</dbReference>
<dbReference type="InterPro" id="IPR011323">
    <property type="entry name" value="Mss4/transl-control_tumour"/>
</dbReference>
<dbReference type="SUPFAM" id="SSF51316">
    <property type="entry name" value="Mss4-like"/>
    <property type="match status" value="1"/>
</dbReference>
<evidence type="ECO:0000256" key="7">
    <source>
        <dbReference type="ARBA" id="ARBA00040133"/>
    </source>
</evidence>
<dbReference type="PROSITE" id="PS50005">
    <property type="entry name" value="TPR"/>
    <property type="match status" value="2"/>
</dbReference>
<evidence type="ECO:0000313" key="10">
    <source>
        <dbReference type="EMBL" id="KAL1238587.1"/>
    </source>
</evidence>
<organism evidence="10 11">
    <name type="scientific">Trichinella spiralis</name>
    <name type="common">Trichina worm</name>
    <dbReference type="NCBI Taxonomy" id="6334"/>
    <lineage>
        <taxon>Eukaryota</taxon>
        <taxon>Metazoa</taxon>
        <taxon>Ecdysozoa</taxon>
        <taxon>Nematoda</taxon>
        <taxon>Enoplea</taxon>
        <taxon>Dorylaimia</taxon>
        <taxon>Trichinellida</taxon>
        <taxon>Trichinellidae</taxon>
        <taxon>Trichinella</taxon>
    </lineage>
</organism>
<keyword evidence="2" id="KW-0344">Guanine-nucleotide releasing factor</keyword>
<evidence type="ECO:0000256" key="4">
    <source>
        <dbReference type="ARBA" id="ARBA00022803"/>
    </source>
</evidence>
<evidence type="ECO:0000256" key="3">
    <source>
        <dbReference type="ARBA" id="ARBA00022737"/>
    </source>
</evidence>
<keyword evidence="4 8" id="KW-0802">TPR repeat</keyword>
<dbReference type="InterPro" id="IPR019734">
    <property type="entry name" value="TPR_rpt"/>
</dbReference>
<evidence type="ECO:0000256" key="2">
    <source>
        <dbReference type="ARBA" id="ARBA00022658"/>
    </source>
</evidence>
<dbReference type="Pfam" id="PF13877">
    <property type="entry name" value="RPAP3_C"/>
    <property type="match status" value="1"/>
</dbReference>
<feature type="repeat" description="TPR" evidence="8">
    <location>
        <begin position="55"/>
        <end position="88"/>
    </location>
</feature>
<accession>A0ABR3KHV7</accession>
<comment type="caution">
    <text evidence="10">The sequence shown here is derived from an EMBL/GenBank/DDBJ whole genome shotgun (WGS) entry which is preliminary data.</text>
</comment>
<evidence type="ECO:0000313" key="11">
    <source>
        <dbReference type="Proteomes" id="UP001558632"/>
    </source>
</evidence>
<dbReference type="Pfam" id="PF00515">
    <property type="entry name" value="TPR_1"/>
    <property type="match status" value="2"/>
</dbReference>
<keyword evidence="3" id="KW-0677">Repeat</keyword>
<evidence type="ECO:0000256" key="1">
    <source>
        <dbReference type="ARBA" id="ARBA00022448"/>
    </source>
</evidence>
<dbReference type="InterPro" id="IPR011990">
    <property type="entry name" value="TPR-like_helical_dom_sf"/>
</dbReference>
<sequence>MKTFTEFVRVDDIYDFENIGFSRNSNGVQYLLCAACEIGPLGFHDLTTKLNAQKALFEKESGNSFYVKKDYEKAIMCYSRSISADPFRPVVYCNRAMAYLKLKNYAEAYADCSKALTFDSTYVKALYRRGMASKGLNNFDDAVEDFQHVLTLDPNNDIAKKELEEIISKVKPAENDPLLVYPVENPDEKEYQKPLKVIIVRDAVKKSHKLNASIKITRIPKCYAELRADWISIKEEPLALADYILNIPCDCFSNLLGEFLDGEFVANLLKAFMIKVNSEPQCSISCMERLELIGKAKRFDIVVLFLSRADFIYLKTVLDKAKHVCSKDQAQRWDDLFKKHIETAINKNDNEEEANVESFQ</sequence>
<keyword evidence="1" id="KW-0813">Transport</keyword>
<comment type="similarity">
    <text evidence="6">Belongs to the RPAP3 family.</text>
</comment>
<dbReference type="EMBL" id="JBEUSY010000301">
    <property type="protein sequence ID" value="KAL1238587.1"/>
    <property type="molecule type" value="Genomic_DNA"/>
</dbReference>
<dbReference type="PROSITE" id="PS51796">
    <property type="entry name" value="MSS4"/>
    <property type="match status" value="1"/>
</dbReference>
<dbReference type="PANTHER" id="PTHR46423:SF1">
    <property type="entry name" value="RNA POLYMERASE II-ASSOCIATED PROTEIN 3"/>
    <property type="match status" value="1"/>
</dbReference>
<dbReference type="PROSITE" id="PS50293">
    <property type="entry name" value="TPR_REGION"/>
    <property type="match status" value="1"/>
</dbReference>
<dbReference type="PANTHER" id="PTHR46423">
    <property type="entry name" value="RNA POLYMERASE II-ASSOCIATED PROTEIN 3"/>
    <property type="match status" value="1"/>
</dbReference>
<gene>
    <name evidence="10" type="ORF">TSPI_05228</name>
</gene>
<dbReference type="Proteomes" id="UP001558632">
    <property type="component" value="Unassembled WGS sequence"/>
</dbReference>
<dbReference type="Pfam" id="PF04421">
    <property type="entry name" value="Mss4"/>
    <property type="match status" value="1"/>
</dbReference>
<evidence type="ECO:0000256" key="6">
    <source>
        <dbReference type="ARBA" id="ARBA00038275"/>
    </source>
</evidence>
<dbReference type="InterPro" id="IPR011057">
    <property type="entry name" value="Mss4-like_sf"/>
</dbReference>
<dbReference type="SMART" id="SM00028">
    <property type="entry name" value="TPR"/>
    <property type="match status" value="3"/>
</dbReference>
<feature type="domain" description="RNA-polymerase II-associated protein 3-like C-terminal" evidence="9">
    <location>
        <begin position="220"/>
        <end position="310"/>
    </location>
</feature>
<reference evidence="10 11" key="1">
    <citation type="submission" date="2024-07" db="EMBL/GenBank/DDBJ databases">
        <title>Enhanced genomic and transcriptomic resources for Trichinella pseudospiralis and T. spiralis underpin the discovery of pronounced molecular differences between stages and species.</title>
        <authorList>
            <person name="Pasi K.K."/>
            <person name="La Rosa G."/>
            <person name="Gomez-Morales M.A."/>
            <person name="Tosini F."/>
            <person name="Sumanam S."/>
            <person name="Young N.D."/>
            <person name="Chang B.C."/>
            <person name="Robin G.B."/>
        </authorList>
    </citation>
    <scope>NUCLEOTIDE SEQUENCE [LARGE SCALE GENOMIC DNA]</scope>
    <source>
        <strain evidence="10">ISS534</strain>
    </source>
</reference>
<name>A0ABR3KHV7_TRISP</name>
<evidence type="ECO:0000256" key="8">
    <source>
        <dbReference type="PROSITE-ProRule" id="PRU00339"/>
    </source>
</evidence>
<dbReference type="InterPro" id="IPR051966">
    <property type="entry name" value="RPAP3"/>
</dbReference>
<feature type="repeat" description="TPR" evidence="8">
    <location>
        <begin position="123"/>
        <end position="156"/>
    </location>
</feature>
<dbReference type="Gene3D" id="2.170.150.10">
    <property type="entry name" value="Metal Binding Protein, Guanine Nucleotide Exchange Factor, Chain A"/>
    <property type="match status" value="1"/>
</dbReference>
<dbReference type="InterPro" id="IPR025986">
    <property type="entry name" value="RPAP3-like_C"/>
</dbReference>
<proteinExistence type="inferred from homology"/>
<keyword evidence="11" id="KW-1185">Reference proteome</keyword>